<organism evidence="1 2">
    <name type="scientific">Arabis nemorensis</name>
    <dbReference type="NCBI Taxonomy" id="586526"/>
    <lineage>
        <taxon>Eukaryota</taxon>
        <taxon>Viridiplantae</taxon>
        <taxon>Streptophyta</taxon>
        <taxon>Embryophyta</taxon>
        <taxon>Tracheophyta</taxon>
        <taxon>Spermatophyta</taxon>
        <taxon>Magnoliopsida</taxon>
        <taxon>eudicotyledons</taxon>
        <taxon>Gunneridae</taxon>
        <taxon>Pentapetalae</taxon>
        <taxon>rosids</taxon>
        <taxon>malvids</taxon>
        <taxon>Brassicales</taxon>
        <taxon>Brassicaceae</taxon>
        <taxon>Arabideae</taxon>
        <taxon>Arabis</taxon>
    </lineage>
</organism>
<proteinExistence type="predicted"/>
<comment type="caution">
    <text evidence="1">The sequence shown here is derived from an EMBL/GenBank/DDBJ whole genome shotgun (WGS) entry which is preliminary data.</text>
</comment>
<evidence type="ECO:0000313" key="2">
    <source>
        <dbReference type="Proteomes" id="UP000489600"/>
    </source>
</evidence>
<protein>
    <submittedName>
        <fullName evidence="1">Uncharacterized protein</fullName>
    </submittedName>
</protein>
<gene>
    <name evidence="1" type="ORF">ANE_LOCUS21797</name>
</gene>
<dbReference type="EMBL" id="CABITT030000007">
    <property type="protein sequence ID" value="VVB11353.1"/>
    <property type="molecule type" value="Genomic_DNA"/>
</dbReference>
<keyword evidence="2" id="KW-1185">Reference proteome</keyword>
<sequence length="65" mass="7197">MMAETGMVMVGVLGLWARFVRKPLLDLTGEVIQVTSEVMLRMCRRGATSYVPLSTTNSPPIDGRR</sequence>
<evidence type="ECO:0000313" key="1">
    <source>
        <dbReference type="EMBL" id="VVB11353.1"/>
    </source>
</evidence>
<dbReference type="Proteomes" id="UP000489600">
    <property type="component" value="Unassembled WGS sequence"/>
</dbReference>
<name>A0A565CCI4_9BRAS</name>
<reference evidence="1" key="1">
    <citation type="submission" date="2019-07" db="EMBL/GenBank/DDBJ databases">
        <authorList>
            <person name="Dittberner H."/>
        </authorList>
    </citation>
    <scope>NUCLEOTIDE SEQUENCE [LARGE SCALE GENOMIC DNA]</scope>
</reference>
<dbReference type="AlphaFoldDB" id="A0A565CCI4"/>
<accession>A0A565CCI4</accession>
<dbReference type="OrthoDB" id="1044144at2759"/>